<evidence type="ECO:0000313" key="2">
    <source>
        <dbReference type="Proteomes" id="UP000192368"/>
    </source>
</evidence>
<dbReference type="RefSeq" id="WP_084231112.1">
    <property type="nucleotide sequence ID" value="NZ_FWWR01000011.1"/>
</dbReference>
<evidence type="ECO:0000313" key="1">
    <source>
        <dbReference type="EMBL" id="SMB89933.1"/>
    </source>
</evidence>
<gene>
    <name evidence="1" type="ORF">SAMN00017477_1542</name>
</gene>
<dbReference type="Proteomes" id="UP000192368">
    <property type="component" value="Unassembled WGS sequence"/>
</dbReference>
<dbReference type="AlphaFoldDB" id="A0A1W1V9J1"/>
<evidence type="ECO:0008006" key="3">
    <source>
        <dbReference type="Google" id="ProtNLM"/>
    </source>
</evidence>
<keyword evidence="2" id="KW-1185">Reference proteome</keyword>
<reference evidence="2" key="1">
    <citation type="submission" date="2017-04" db="EMBL/GenBank/DDBJ databases">
        <authorList>
            <person name="Varghese N."/>
            <person name="Submissions S."/>
        </authorList>
    </citation>
    <scope>NUCLEOTIDE SEQUENCE [LARGE SCALE GENOMIC DNA]</scope>
    <source>
        <strain evidence="2">DSM 20463</strain>
    </source>
</reference>
<dbReference type="STRING" id="573058.SAMN00017477_1542"/>
<protein>
    <recommendedName>
        <fullName evidence="3">Glutathionylspermidine synthase preATP-grasp</fullName>
    </recommendedName>
</protein>
<dbReference type="SUPFAM" id="SSF56059">
    <property type="entry name" value="Glutathione synthetase ATP-binding domain-like"/>
    <property type="match status" value="1"/>
</dbReference>
<organism evidence="1 2">
    <name type="scientific">Peptoniphilus asaccharolyticus DSM 20463</name>
    <dbReference type="NCBI Taxonomy" id="573058"/>
    <lineage>
        <taxon>Bacteria</taxon>
        <taxon>Bacillati</taxon>
        <taxon>Bacillota</taxon>
        <taxon>Tissierellia</taxon>
        <taxon>Tissierellales</taxon>
        <taxon>Peptoniphilaceae</taxon>
        <taxon>Peptoniphilus</taxon>
    </lineage>
</organism>
<dbReference type="EMBL" id="FWWR01000011">
    <property type="protein sequence ID" value="SMB89933.1"/>
    <property type="molecule type" value="Genomic_DNA"/>
</dbReference>
<name>A0A1W1V9J1_PEPAS</name>
<proteinExistence type="predicted"/>
<dbReference type="OrthoDB" id="9771802at2"/>
<sequence>MFNKKYAEEYISLVKKDREKYYKDYLKLLDDVAHSNAIYKEKPVPVTYQGLFYDQADRESFSHLSSVLMNITQKVTKEYLKNPEYRKLFGFSKELEELILHDPGYDITVPIARYDVFYNGPDKFKFIEFNTDGSSAMNKDNTVGDILIDTLAMKEFRKKYDIECVDMFRPWIEESTKIYEQIHNRKPNIAIVDFLDIGATYEFKKFRQLFIEAGYNCEMFDIRDLTYRDGKLMGDNFEIDMVYRRAVTVEYMKHYSEMKEFTNAYMDNAFMMIGSFRSQIMHTKLIFKILLDPFTQNILTDYENKFLEEHIPFTDYFSQDVYAEVLNNKDEYIIKPVDDYASHGVYAGRGFPVEEWKKLLDEALVSDYIYQKYYEMDPLPFLEFDDSGEISVGGFTAVLGMFIYNGKFIAPYTRIGQNSTVGGADKHYVAPNMFIKN</sequence>
<accession>A0A1W1V9J1</accession>